<evidence type="ECO:0000256" key="5">
    <source>
        <dbReference type="SAM" id="MobiDB-lite"/>
    </source>
</evidence>
<dbReference type="InterPro" id="IPR001680">
    <property type="entry name" value="WD40_rpt"/>
</dbReference>
<evidence type="ECO:0000256" key="4">
    <source>
        <dbReference type="PROSITE-ProRule" id="PRU00221"/>
    </source>
</evidence>
<dbReference type="PROSITE" id="PS50082">
    <property type="entry name" value="WD_REPEATS_2"/>
    <property type="match status" value="3"/>
</dbReference>
<dbReference type="PANTHER" id="PTHR14588:SF2">
    <property type="entry name" value="DDB1- AND CUL4-ASSOCIATED FACTOR 10"/>
    <property type="match status" value="1"/>
</dbReference>
<dbReference type="Pfam" id="PF00400">
    <property type="entry name" value="WD40"/>
    <property type="match status" value="3"/>
</dbReference>
<dbReference type="InterPro" id="IPR015943">
    <property type="entry name" value="WD40/YVTN_repeat-like_dom_sf"/>
</dbReference>
<dbReference type="Gene3D" id="2.130.10.10">
    <property type="entry name" value="YVTN repeat-like/Quinoprotein amine dehydrogenase"/>
    <property type="match status" value="1"/>
</dbReference>
<dbReference type="SUPFAM" id="SSF50978">
    <property type="entry name" value="WD40 repeat-like"/>
    <property type="match status" value="1"/>
</dbReference>
<name>A0A6M2DL31_XENCH</name>
<keyword evidence="3" id="KW-0677">Repeat</keyword>
<feature type="repeat" description="WD" evidence="4">
    <location>
        <begin position="44"/>
        <end position="76"/>
    </location>
</feature>
<feature type="compositionally biased region" description="Basic and acidic residues" evidence="5">
    <location>
        <begin position="486"/>
        <end position="500"/>
    </location>
</feature>
<dbReference type="SMART" id="SM00320">
    <property type="entry name" value="WD40"/>
    <property type="match status" value="5"/>
</dbReference>
<keyword evidence="2 4" id="KW-0853">WD repeat</keyword>
<comment type="similarity">
    <text evidence="1">Belongs to the WD repeat DCAF10 family.</text>
</comment>
<dbReference type="EMBL" id="GIIL01003010">
    <property type="protein sequence ID" value="NOV46736.1"/>
    <property type="molecule type" value="Transcribed_RNA"/>
</dbReference>
<evidence type="ECO:0000313" key="6">
    <source>
        <dbReference type="EMBL" id="NOV46736.1"/>
    </source>
</evidence>
<accession>A0A6M2DL31</accession>
<feature type="compositionally biased region" description="Low complexity" evidence="5">
    <location>
        <begin position="434"/>
        <end position="453"/>
    </location>
</feature>
<feature type="region of interest" description="Disordered" evidence="5">
    <location>
        <begin position="433"/>
        <end position="506"/>
    </location>
</feature>
<evidence type="ECO:0000256" key="1">
    <source>
        <dbReference type="ARBA" id="ARBA00005903"/>
    </source>
</evidence>
<dbReference type="PANTHER" id="PTHR14588">
    <property type="entry name" value="DDB1- AND CUL4-ASSOCIATED FACTOR 10"/>
    <property type="match status" value="1"/>
</dbReference>
<feature type="compositionally biased region" description="Polar residues" evidence="5">
    <location>
        <begin position="454"/>
        <end position="477"/>
    </location>
</feature>
<dbReference type="GO" id="GO:0080008">
    <property type="term" value="C:Cul4-RING E3 ubiquitin ligase complex"/>
    <property type="evidence" value="ECO:0007669"/>
    <property type="project" value="TreeGrafter"/>
</dbReference>
<dbReference type="PROSITE" id="PS50294">
    <property type="entry name" value="WD_REPEATS_REGION"/>
    <property type="match status" value="2"/>
</dbReference>
<feature type="repeat" description="WD" evidence="4">
    <location>
        <begin position="87"/>
        <end position="127"/>
    </location>
</feature>
<reference evidence="6" key="1">
    <citation type="submission" date="2020-03" db="EMBL/GenBank/DDBJ databases">
        <title>Transcriptomic Profiling of the Digestive Tract of the Rat Flea, Xenopsylla cheopis, Following Blood Feeding and Infection with Yersinia pestis.</title>
        <authorList>
            <person name="Bland D.M."/>
            <person name="Martens C.A."/>
            <person name="Virtaneva K."/>
            <person name="Kanakabandi K."/>
            <person name="Long D."/>
            <person name="Rosenke R."/>
            <person name="Saturday G.A."/>
            <person name="Hoyt F.H."/>
            <person name="Bruno D.P."/>
            <person name="Ribeiro J.M.C."/>
            <person name="Hinnebusch J."/>
        </authorList>
    </citation>
    <scope>NUCLEOTIDE SEQUENCE</scope>
</reference>
<protein>
    <submittedName>
        <fullName evidence="6">Putative wd40 domain protein</fullName>
    </submittedName>
</protein>
<dbReference type="InterPro" id="IPR039085">
    <property type="entry name" value="DCA10"/>
</dbReference>
<organism evidence="6">
    <name type="scientific">Xenopsylla cheopis</name>
    <name type="common">Oriental rat flea</name>
    <name type="synonym">Pulex cheopis</name>
    <dbReference type="NCBI Taxonomy" id="163159"/>
    <lineage>
        <taxon>Eukaryota</taxon>
        <taxon>Metazoa</taxon>
        <taxon>Ecdysozoa</taxon>
        <taxon>Arthropoda</taxon>
        <taxon>Hexapoda</taxon>
        <taxon>Insecta</taxon>
        <taxon>Pterygota</taxon>
        <taxon>Neoptera</taxon>
        <taxon>Endopterygota</taxon>
        <taxon>Siphonaptera</taxon>
        <taxon>Pulicidae</taxon>
        <taxon>Xenopsyllinae</taxon>
        <taxon>Xenopsylla</taxon>
    </lineage>
</organism>
<feature type="repeat" description="WD" evidence="4">
    <location>
        <begin position="129"/>
        <end position="163"/>
    </location>
</feature>
<evidence type="ECO:0000256" key="2">
    <source>
        <dbReference type="ARBA" id="ARBA00022574"/>
    </source>
</evidence>
<proteinExistence type="inferred from homology"/>
<dbReference type="AlphaFoldDB" id="A0A6M2DL31"/>
<evidence type="ECO:0000256" key="3">
    <source>
        <dbReference type="ARBA" id="ARBA00022737"/>
    </source>
</evidence>
<sequence>MSKAYKLTRDREYGLKRKLGTEDDFCKTLYSSFFRRTSANESEVDETYGAVFGLEFSPDSSLLVSAREKNSFNLWDPISLKEIHGVTRAHEDSVNAVKFLNNNTFATCSDDLTVAIWDVRNLKTRKFLLTGHRNWIKNVEYDDQNKILLSSSFDGCVYAWSLNGPLDDGNMFKKIFHTTGLMRTKLSDDGTMLVMCTTGGYIIVIHNLDINKLAEDLDGFKPNIFRLMQIGRQFIPVAADYNYLFKDTRLRNRVELVSDFPNNNDAQVISSLQIHPNNWCAVSRYTSNNETSEWTCAHDIQQYYDSESEDEIVEDILNTSTETNASSTSVSRSMSEALRAASRHGAPTSDLWEAALSVRDEHNRRVLNNGRPNTNPQHQFMDFIARLSSGLSPSSLEAMERAAARSPYIYQNLGSQNFEATLDSLIASRHLLRSRSTSTNSSPQASNNSPRPSTSDGQSSGSNDSPRPSTSAGHPTGSNDSPRPSTSRDSRSGVSIDDHVPSGYTTPPLEFELQDFRFYYNRPRMLRYMEESNTGIGYIKEVSFSKDGRVICSPCGYGVRLLAFDDKCSELCMTKNDLGDPIEFNSICQAYCHKSTVVSTRFNQRHSYFVSGCLYGQIVCHNPVL</sequence>
<dbReference type="InterPro" id="IPR036322">
    <property type="entry name" value="WD40_repeat_dom_sf"/>
</dbReference>